<evidence type="ECO:0000256" key="7">
    <source>
        <dbReference type="SAM" id="Phobius"/>
    </source>
</evidence>
<feature type="transmembrane region" description="Helical" evidence="7">
    <location>
        <begin position="121"/>
        <end position="139"/>
    </location>
</feature>
<evidence type="ECO:0000256" key="4">
    <source>
        <dbReference type="ARBA" id="ARBA00022692"/>
    </source>
</evidence>
<organism evidence="9 10">
    <name type="scientific">Desulforamulus reducens (strain ATCC BAA-1160 / DSM 100696 / MI-1)</name>
    <name type="common">Desulfotomaculum reducens</name>
    <dbReference type="NCBI Taxonomy" id="349161"/>
    <lineage>
        <taxon>Bacteria</taxon>
        <taxon>Bacillati</taxon>
        <taxon>Bacillota</taxon>
        <taxon>Clostridia</taxon>
        <taxon>Eubacteriales</taxon>
        <taxon>Peptococcaceae</taxon>
        <taxon>Desulforamulus</taxon>
    </lineage>
</organism>
<feature type="transmembrane region" description="Helical" evidence="7">
    <location>
        <begin position="145"/>
        <end position="166"/>
    </location>
</feature>
<dbReference type="STRING" id="349161.Dred_2668"/>
<evidence type="ECO:0000313" key="10">
    <source>
        <dbReference type="Proteomes" id="UP000001556"/>
    </source>
</evidence>
<dbReference type="Gene3D" id="1.10.3730.20">
    <property type="match status" value="1"/>
</dbReference>
<dbReference type="SUPFAM" id="SSF103481">
    <property type="entry name" value="Multidrug resistance efflux transporter EmrE"/>
    <property type="match status" value="2"/>
</dbReference>
<feature type="transmembrane region" description="Helical" evidence="7">
    <location>
        <begin position="36"/>
        <end position="54"/>
    </location>
</feature>
<gene>
    <name evidence="9" type="ordered locus">Dred_2668</name>
</gene>
<dbReference type="KEGG" id="drm:Dred_2668"/>
<accession>A4J7X1</accession>
<dbReference type="InterPro" id="IPR051258">
    <property type="entry name" value="Diverse_Substrate_Transporter"/>
</dbReference>
<comment type="similarity">
    <text evidence="2">Belongs to the EamA transporter family.</text>
</comment>
<proteinExistence type="inferred from homology"/>
<protein>
    <recommendedName>
        <fullName evidence="8">EamA domain-containing protein</fullName>
    </recommendedName>
</protein>
<dbReference type="AlphaFoldDB" id="A4J7X1"/>
<dbReference type="EMBL" id="CP000612">
    <property type="protein sequence ID" value="ABO51174.1"/>
    <property type="molecule type" value="Genomic_DNA"/>
</dbReference>
<evidence type="ECO:0000256" key="1">
    <source>
        <dbReference type="ARBA" id="ARBA00004651"/>
    </source>
</evidence>
<feature type="transmembrane region" description="Helical" evidence="7">
    <location>
        <begin position="207"/>
        <end position="226"/>
    </location>
</feature>
<dbReference type="InterPro" id="IPR000620">
    <property type="entry name" value="EamA_dom"/>
</dbReference>
<keyword evidence="10" id="KW-1185">Reference proteome</keyword>
<feature type="domain" description="EamA" evidence="8">
    <location>
        <begin position="2"/>
        <end position="133"/>
    </location>
</feature>
<evidence type="ECO:0000256" key="5">
    <source>
        <dbReference type="ARBA" id="ARBA00022989"/>
    </source>
</evidence>
<evidence type="ECO:0000256" key="6">
    <source>
        <dbReference type="ARBA" id="ARBA00023136"/>
    </source>
</evidence>
<dbReference type="PANTHER" id="PTHR42920">
    <property type="entry name" value="OS03G0707200 PROTEIN-RELATED"/>
    <property type="match status" value="1"/>
</dbReference>
<sequence>MIYMLMVFLAGCSFGLVSTVVKLAYGSGLQPDAVIFAQFFLGWAILVALSLFVPRHKIDLKTGLKLIMVGITNSLAGILFFLSLKTLPASIAIVIMFQFTWIGVIIEAIADRKWPGKEKIISLPFLIMGILLAGGVFGSEIKLDIMGVIYACLTALTFAFFIFFSGCVAPNHPPINRSVWIISGALLFTFVLYPPKFLITGGIEGGLLGYGLVLGLLGPVIPTLFLAKGVPQIGPGMATILASSELPVAVIASSIMLGEYVSPLQWCGVLLILLGICLPQLSQLKNQTGKTT</sequence>
<keyword evidence="4 7" id="KW-0812">Transmembrane</keyword>
<dbReference type="eggNOG" id="COG0697">
    <property type="taxonomic scope" value="Bacteria"/>
</dbReference>
<feature type="transmembrane region" description="Helical" evidence="7">
    <location>
        <begin position="90"/>
        <end position="109"/>
    </location>
</feature>
<dbReference type="RefSeq" id="WP_011878971.1">
    <property type="nucleotide sequence ID" value="NC_009253.1"/>
</dbReference>
<evidence type="ECO:0000313" key="9">
    <source>
        <dbReference type="EMBL" id="ABO51174.1"/>
    </source>
</evidence>
<evidence type="ECO:0000256" key="2">
    <source>
        <dbReference type="ARBA" id="ARBA00007362"/>
    </source>
</evidence>
<feature type="domain" description="EamA" evidence="8">
    <location>
        <begin position="146"/>
        <end position="278"/>
    </location>
</feature>
<keyword evidence="6 7" id="KW-0472">Membrane</keyword>
<keyword evidence="5 7" id="KW-1133">Transmembrane helix</keyword>
<name>A4J7X1_DESRM</name>
<keyword evidence="3" id="KW-1003">Cell membrane</keyword>
<comment type="subcellular location">
    <subcellularLocation>
        <location evidence="1">Cell membrane</location>
        <topology evidence="1">Multi-pass membrane protein</topology>
    </subcellularLocation>
</comment>
<evidence type="ECO:0000256" key="3">
    <source>
        <dbReference type="ARBA" id="ARBA00022475"/>
    </source>
</evidence>
<dbReference type="PANTHER" id="PTHR42920:SF5">
    <property type="entry name" value="EAMA DOMAIN-CONTAINING PROTEIN"/>
    <property type="match status" value="1"/>
</dbReference>
<dbReference type="HOGENOM" id="CLU_033863_6_0_9"/>
<dbReference type="Proteomes" id="UP000001556">
    <property type="component" value="Chromosome"/>
</dbReference>
<reference evidence="9 10" key="1">
    <citation type="submission" date="2007-03" db="EMBL/GenBank/DDBJ databases">
        <title>Complete sequence of Desulfotomaculum reducens MI-1.</title>
        <authorList>
            <consortium name="US DOE Joint Genome Institute"/>
            <person name="Copeland A."/>
            <person name="Lucas S."/>
            <person name="Lapidus A."/>
            <person name="Barry K."/>
            <person name="Detter J.C."/>
            <person name="Glavina del Rio T."/>
            <person name="Hammon N."/>
            <person name="Israni S."/>
            <person name="Dalin E."/>
            <person name="Tice H."/>
            <person name="Pitluck S."/>
            <person name="Sims D."/>
            <person name="Brettin T."/>
            <person name="Bruce D."/>
            <person name="Han C."/>
            <person name="Tapia R."/>
            <person name="Schmutz J."/>
            <person name="Larimer F."/>
            <person name="Land M."/>
            <person name="Hauser L."/>
            <person name="Kyrpides N."/>
            <person name="Kim E."/>
            <person name="Tebo B.M."/>
            <person name="Richardson P."/>
        </authorList>
    </citation>
    <scope>NUCLEOTIDE SEQUENCE [LARGE SCALE GENOMIC DNA]</scope>
    <source>
        <strain evidence="9 10">MI-1</strain>
    </source>
</reference>
<feature type="transmembrane region" description="Helical" evidence="7">
    <location>
        <begin position="66"/>
        <end position="84"/>
    </location>
</feature>
<dbReference type="GO" id="GO:0005886">
    <property type="term" value="C:plasma membrane"/>
    <property type="evidence" value="ECO:0007669"/>
    <property type="project" value="UniProtKB-SubCell"/>
</dbReference>
<evidence type="ECO:0000259" key="8">
    <source>
        <dbReference type="Pfam" id="PF00892"/>
    </source>
</evidence>
<feature type="transmembrane region" description="Helical" evidence="7">
    <location>
        <begin position="178"/>
        <end position="195"/>
    </location>
</feature>
<dbReference type="Pfam" id="PF00892">
    <property type="entry name" value="EamA"/>
    <property type="match status" value="2"/>
</dbReference>
<feature type="transmembrane region" description="Helical" evidence="7">
    <location>
        <begin position="263"/>
        <end position="281"/>
    </location>
</feature>
<dbReference type="InterPro" id="IPR037185">
    <property type="entry name" value="EmrE-like"/>
</dbReference>